<evidence type="ECO:0000313" key="2">
    <source>
        <dbReference type="EMBL" id="SDU08420.1"/>
    </source>
</evidence>
<gene>
    <name evidence="2" type="ORF">SAMN04489714_2062</name>
</gene>
<accession>A0ABY0VCJ3</accession>
<organism evidence="2 3">
    <name type="scientific">Schaalia radingae</name>
    <dbReference type="NCBI Taxonomy" id="131110"/>
    <lineage>
        <taxon>Bacteria</taxon>
        <taxon>Bacillati</taxon>
        <taxon>Actinomycetota</taxon>
        <taxon>Actinomycetes</taxon>
        <taxon>Actinomycetales</taxon>
        <taxon>Actinomycetaceae</taxon>
        <taxon>Schaalia</taxon>
    </lineage>
</organism>
<feature type="region of interest" description="Disordered" evidence="1">
    <location>
        <begin position="1"/>
        <end position="28"/>
    </location>
</feature>
<proteinExistence type="predicted"/>
<dbReference type="Proteomes" id="UP000198976">
    <property type="component" value="Chromosome I"/>
</dbReference>
<reference evidence="2 3" key="1">
    <citation type="submission" date="2016-10" db="EMBL/GenBank/DDBJ databases">
        <authorList>
            <person name="Varghese N."/>
            <person name="Submissions S."/>
        </authorList>
    </citation>
    <scope>NUCLEOTIDE SEQUENCE [LARGE SCALE GENOMIC DNA]</scope>
    <source>
        <strain evidence="2 3">DSM 9169</strain>
    </source>
</reference>
<protein>
    <submittedName>
        <fullName evidence="2">Uncharacterized protein</fullName>
    </submittedName>
</protein>
<dbReference type="EMBL" id="LT629792">
    <property type="protein sequence ID" value="SDU08420.1"/>
    <property type="molecule type" value="Genomic_DNA"/>
</dbReference>
<sequence length="45" mass="4865">MTARVFSGRPLGHSTPAPDIFSPHTQKTAESCGKVEVLRCPNDPK</sequence>
<evidence type="ECO:0000313" key="3">
    <source>
        <dbReference type="Proteomes" id="UP000198976"/>
    </source>
</evidence>
<evidence type="ECO:0000256" key="1">
    <source>
        <dbReference type="SAM" id="MobiDB-lite"/>
    </source>
</evidence>
<keyword evidence="3" id="KW-1185">Reference proteome</keyword>
<name>A0ABY0VCJ3_9ACTO</name>